<protein>
    <recommendedName>
        <fullName evidence="2">Fatty acid desaturase domain-containing protein</fullName>
    </recommendedName>
</protein>
<proteinExistence type="predicted"/>
<name>A0ABR2YIP0_9CHLO</name>
<keyword evidence="1" id="KW-0812">Transmembrane</keyword>
<sequence length="237" mass="27177">MIKQSLLRGGLYDRIFVIFHDCCHGSFFKSSRANMIVGRFTGSLAMTSWSAWHKNHNIDHHMNLGKDDHPIIDQSALVGWTTREWDSFCLPKKIFLRVARDPIVFFTLFPTFIWIFAGVHNGKLPLMHLLVPSQPPYRVADMAPIDRVLPTLFPALMAYVGYTMYGPGYLWYELATIMMSTSIGVILFHLQHAAHVPNLYFDIPRDQHDRDLAGLMGSTFHLQQIVKLSRVPKQQHG</sequence>
<feature type="domain" description="Fatty acid desaturase" evidence="2">
    <location>
        <begin position="16"/>
        <end position="197"/>
    </location>
</feature>
<accession>A0ABR2YIP0</accession>
<dbReference type="EMBL" id="JALJOT010000010">
    <property type="protein sequence ID" value="KAK9906378.1"/>
    <property type="molecule type" value="Genomic_DNA"/>
</dbReference>
<keyword evidence="1" id="KW-0472">Membrane</keyword>
<feature type="transmembrane region" description="Helical" evidence="1">
    <location>
        <begin position="102"/>
        <end position="120"/>
    </location>
</feature>
<evidence type="ECO:0000259" key="2">
    <source>
        <dbReference type="Pfam" id="PF00487"/>
    </source>
</evidence>
<keyword evidence="4" id="KW-1185">Reference proteome</keyword>
<reference evidence="3 4" key="1">
    <citation type="journal article" date="2024" name="Nat. Commun.">
        <title>Phylogenomics reveals the evolutionary origins of lichenization in chlorophyte algae.</title>
        <authorList>
            <person name="Puginier C."/>
            <person name="Libourel C."/>
            <person name="Otte J."/>
            <person name="Skaloud P."/>
            <person name="Haon M."/>
            <person name="Grisel S."/>
            <person name="Petersen M."/>
            <person name="Berrin J.G."/>
            <person name="Delaux P.M."/>
            <person name="Dal Grande F."/>
            <person name="Keller J."/>
        </authorList>
    </citation>
    <scope>NUCLEOTIDE SEQUENCE [LARGE SCALE GENOMIC DNA]</scope>
    <source>
        <strain evidence="3 4">SAG 216-7</strain>
    </source>
</reference>
<feature type="transmembrane region" description="Helical" evidence="1">
    <location>
        <begin position="169"/>
        <end position="190"/>
    </location>
</feature>
<dbReference type="Proteomes" id="UP001491310">
    <property type="component" value="Unassembled WGS sequence"/>
</dbReference>
<keyword evidence="1" id="KW-1133">Transmembrane helix</keyword>
<organism evidence="3 4">
    <name type="scientific">Coccomyxa subellipsoidea</name>
    <dbReference type="NCBI Taxonomy" id="248742"/>
    <lineage>
        <taxon>Eukaryota</taxon>
        <taxon>Viridiplantae</taxon>
        <taxon>Chlorophyta</taxon>
        <taxon>core chlorophytes</taxon>
        <taxon>Trebouxiophyceae</taxon>
        <taxon>Trebouxiophyceae incertae sedis</taxon>
        <taxon>Coccomyxaceae</taxon>
        <taxon>Coccomyxa</taxon>
    </lineage>
</organism>
<dbReference type="Pfam" id="PF00487">
    <property type="entry name" value="FA_desaturase"/>
    <property type="match status" value="1"/>
</dbReference>
<evidence type="ECO:0000313" key="4">
    <source>
        <dbReference type="Proteomes" id="UP001491310"/>
    </source>
</evidence>
<gene>
    <name evidence="3" type="ORF">WJX75_000868</name>
</gene>
<dbReference type="InterPro" id="IPR005804">
    <property type="entry name" value="FA_desaturase_dom"/>
</dbReference>
<evidence type="ECO:0000256" key="1">
    <source>
        <dbReference type="SAM" id="Phobius"/>
    </source>
</evidence>
<evidence type="ECO:0000313" key="3">
    <source>
        <dbReference type="EMBL" id="KAK9906378.1"/>
    </source>
</evidence>
<comment type="caution">
    <text evidence="3">The sequence shown here is derived from an EMBL/GenBank/DDBJ whole genome shotgun (WGS) entry which is preliminary data.</text>
</comment>